<feature type="compositionally biased region" description="Acidic residues" evidence="1">
    <location>
        <begin position="41"/>
        <end position="50"/>
    </location>
</feature>
<proteinExistence type="predicted"/>
<feature type="region of interest" description="Disordered" evidence="1">
    <location>
        <begin position="1"/>
        <end position="80"/>
    </location>
</feature>
<evidence type="ECO:0000313" key="2">
    <source>
        <dbReference type="EMBL" id="RPA71006.1"/>
    </source>
</evidence>
<evidence type="ECO:0000256" key="1">
    <source>
        <dbReference type="SAM" id="MobiDB-lite"/>
    </source>
</evidence>
<reference evidence="2 3" key="1">
    <citation type="journal article" date="2018" name="Nat. Ecol. Evol.">
        <title>Pezizomycetes genomes reveal the molecular basis of ectomycorrhizal truffle lifestyle.</title>
        <authorList>
            <person name="Murat C."/>
            <person name="Payen T."/>
            <person name="Noel B."/>
            <person name="Kuo A."/>
            <person name="Morin E."/>
            <person name="Chen J."/>
            <person name="Kohler A."/>
            <person name="Krizsan K."/>
            <person name="Balestrini R."/>
            <person name="Da Silva C."/>
            <person name="Montanini B."/>
            <person name="Hainaut M."/>
            <person name="Levati E."/>
            <person name="Barry K.W."/>
            <person name="Belfiori B."/>
            <person name="Cichocki N."/>
            <person name="Clum A."/>
            <person name="Dockter R.B."/>
            <person name="Fauchery L."/>
            <person name="Guy J."/>
            <person name="Iotti M."/>
            <person name="Le Tacon F."/>
            <person name="Lindquist E.A."/>
            <person name="Lipzen A."/>
            <person name="Malagnac F."/>
            <person name="Mello A."/>
            <person name="Molinier V."/>
            <person name="Miyauchi S."/>
            <person name="Poulain J."/>
            <person name="Riccioni C."/>
            <person name="Rubini A."/>
            <person name="Sitrit Y."/>
            <person name="Splivallo R."/>
            <person name="Traeger S."/>
            <person name="Wang M."/>
            <person name="Zifcakova L."/>
            <person name="Wipf D."/>
            <person name="Zambonelli A."/>
            <person name="Paolocci F."/>
            <person name="Nowrousian M."/>
            <person name="Ottonello S."/>
            <person name="Baldrian P."/>
            <person name="Spatafora J.W."/>
            <person name="Henrissat B."/>
            <person name="Nagy L.G."/>
            <person name="Aury J.M."/>
            <person name="Wincker P."/>
            <person name="Grigoriev I.V."/>
            <person name="Bonfante P."/>
            <person name="Martin F.M."/>
        </authorList>
    </citation>
    <scope>NUCLEOTIDE SEQUENCE [LARGE SCALE GENOMIC DNA]</scope>
    <source>
        <strain evidence="2 3">RN42</strain>
    </source>
</reference>
<dbReference type="EMBL" id="ML119989">
    <property type="protein sequence ID" value="RPA71006.1"/>
    <property type="molecule type" value="Genomic_DNA"/>
</dbReference>
<feature type="compositionally biased region" description="Low complexity" evidence="1">
    <location>
        <begin position="14"/>
        <end position="25"/>
    </location>
</feature>
<protein>
    <submittedName>
        <fullName evidence="2">Uncharacterized protein</fullName>
    </submittedName>
</protein>
<dbReference type="Proteomes" id="UP000275078">
    <property type="component" value="Unassembled WGS sequence"/>
</dbReference>
<keyword evidence="3" id="KW-1185">Reference proteome</keyword>
<name>A0A3N4HCG2_ASCIM</name>
<organism evidence="2 3">
    <name type="scientific">Ascobolus immersus RN42</name>
    <dbReference type="NCBI Taxonomy" id="1160509"/>
    <lineage>
        <taxon>Eukaryota</taxon>
        <taxon>Fungi</taxon>
        <taxon>Dikarya</taxon>
        <taxon>Ascomycota</taxon>
        <taxon>Pezizomycotina</taxon>
        <taxon>Pezizomycetes</taxon>
        <taxon>Pezizales</taxon>
        <taxon>Ascobolaceae</taxon>
        <taxon>Ascobolus</taxon>
    </lineage>
</organism>
<gene>
    <name evidence="2" type="ORF">BJ508DRAFT_316003</name>
</gene>
<dbReference type="AlphaFoldDB" id="A0A3N4HCG2"/>
<evidence type="ECO:0000313" key="3">
    <source>
        <dbReference type="Proteomes" id="UP000275078"/>
    </source>
</evidence>
<sequence>MPPKEKLPKASKVAQQQLADQQAQAEMARLQREQQEPFTPQEDDEDDAPEEPSQSSQPTSTPAPSEVVTPPVIPPPPALPQFAAAASTHITLTLADLQQFLAAARPQTGTTEGLTGAVNPLALELAYLTIGANGQVIPRSQGGTLKHYSDRLKFVRYWCIYTHILHHLFGSTHPSLHVSLNSHLLALLEWEVGHEWSAVMTYHFTFHQSLIDAGLDTLLTSSAWDAGNAKLSNKLLGQSSVKQGTLYSTSPRNHRPPSWFLLALREAPLRAPHSSPMTHTPLSRTLATPVVLLYILVSQHNL</sequence>
<feature type="compositionally biased region" description="Low complexity" evidence="1">
    <location>
        <begin position="51"/>
        <end position="70"/>
    </location>
</feature>
<accession>A0A3N4HCG2</accession>